<dbReference type="Proteomes" id="UP000051448">
    <property type="component" value="Unassembled WGS sequence"/>
</dbReference>
<dbReference type="GeneID" id="98311034"/>
<dbReference type="Gene3D" id="1.10.3540.10">
    <property type="entry name" value="uncharacterized protein from magnetospirillum magneticum domain"/>
    <property type="match status" value="1"/>
</dbReference>
<protein>
    <recommendedName>
        <fullName evidence="3">Inner membrane protein (DUF1819)</fullName>
    </recommendedName>
</protein>
<dbReference type="STRING" id="1423759.FC92_GL001924"/>
<dbReference type="EMBL" id="AZDX01000060">
    <property type="protein sequence ID" value="KRL03908.1"/>
    <property type="molecule type" value="Genomic_DNA"/>
</dbReference>
<dbReference type="OrthoDB" id="3078533at2"/>
<dbReference type="AlphaFoldDB" id="A0A0R1MDJ4"/>
<dbReference type="PATRIC" id="fig|1423759.3.peg.2007"/>
<accession>A0A0R1MDJ4</accession>
<dbReference type="Pfam" id="PF08849">
    <property type="entry name" value="BrxA"/>
    <property type="match status" value="1"/>
</dbReference>
<evidence type="ECO:0000313" key="1">
    <source>
        <dbReference type="EMBL" id="KRL03908.1"/>
    </source>
</evidence>
<dbReference type="InterPro" id="IPR023137">
    <property type="entry name" value="BrxA_sf"/>
</dbReference>
<dbReference type="RefSeq" id="WP_057870365.1">
    <property type="nucleotide sequence ID" value="NZ_AZDX01000060.1"/>
</dbReference>
<gene>
    <name evidence="1" type="ORF">FC92_GL001924</name>
</gene>
<name>A0A0R1MDJ4_9LACO</name>
<comment type="caution">
    <text evidence="1">The sequence shown here is derived from an EMBL/GenBank/DDBJ whole genome shotgun (WGS) entry which is preliminary data.</text>
</comment>
<dbReference type="InterPro" id="IPR014948">
    <property type="entry name" value="BrxA"/>
</dbReference>
<sequence>MREKKYSAGLVSQRFWFYETKQYIEMLNDNKIDKEIKQLSDEVNIFGAVSTSRAKEICNAARRRANILGKDMQEFFPSLNIDNQKIVILISVLLLNDLMLEFMMEVYQFQLQRGVLQLTPTDYKAFFSEKQRTNKVVASWKPYTYNRLASSYKNYLLESGLIRETKGVDTITPKILDSRVLKWLKSINRLDIIEAITGGI</sequence>
<reference evidence="1 2" key="1">
    <citation type="journal article" date="2015" name="Genome Announc.">
        <title>Expanding the biotechnology potential of lactobacilli through comparative genomics of 213 strains and associated genera.</title>
        <authorList>
            <person name="Sun Z."/>
            <person name="Harris H.M."/>
            <person name="McCann A."/>
            <person name="Guo C."/>
            <person name="Argimon S."/>
            <person name="Zhang W."/>
            <person name="Yang X."/>
            <person name="Jeffery I.B."/>
            <person name="Cooney J.C."/>
            <person name="Kagawa T.F."/>
            <person name="Liu W."/>
            <person name="Song Y."/>
            <person name="Salvetti E."/>
            <person name="Wrobel A."/>
            <person name="Rasinkangas P."/>
            <person name="Parkhill J."/>
            <person name="Rea M.C."/>
            <person name="O'Sullivan O."/>
            <person name="Ritari J."/>
            <person name="Douillard F.P."/>
            <person name="Paul Ross R."/>
            <person name="Yang R."/>
            <person name="Briner A.E."/>
            <person name="Felis G.E."/>
            <person name="de Vos W.M."/>
            <person name="Barrangou R."/>
            <person name="Klaenhammer T.R."/>
            <person name="Caufield P.W."/>
            <person name="Cui Y."/>
            <person name="Zhang H."/>
            <person name="O'Toole P.W."/>
        </authorList>
    </citation>
    <scope>NUCLEOTIDE SEQUENCE [LARGE SCALE GENOMIC DNA]</scope>
    <source>
        <strain evidence="1 2">DSM 19519</strain>
    </source>
</reference>
<keyword evidence="2" id="KW-1185">Reference proteome</keyword>
<proteinExistence type="predicted"/>
<evidence type="ECO:0008006" key="3">
    <source>
        <dbReference type="Google" id="ProtNLM"/>
    </source>
</evidence>
<organism evidence="1 2">
    <name type="scientific">Liquorilactobacillus hordei DSM 19519</name>
    <dbReference type="NCBI Taxonomy" id="1423759"/>
    <lineage>
        <taxon>Bacteria</taxon>
        <taxon>Bacillati</taxon>
        <taxon>Bacillota</taxon>
        <taxon>Bacilli</taxon>
        <taxon>Lactobacillales</taxon>
        <taxon>Lactobacillaceae</taxon>
        <taxon>Liquorilactobacillus</taxon>
    </lineage>
</organism>
<evidence type="ECO:0000313" key="2">
    <source>
        <dbReference type="Proteomes" id="UP000051448"/>
    </source>
</evidence>